<evidence type="ECO:0000256" key="6">
    <source>
        <dbReference type="RuleBase" id="RU363094"/>
    </source>
</evidence>
<feature type="active site" description="Proton acceptor" evidence="5">
    <location>
        <position position="104"/>
    </location>
</feature>
<dbReference type="Gene3D" id="3.40.630.30">
    <property type="match status" value="1"/>
</dbReference>
<dbReference type="InterPro" id="IPR050680">
    <property type="entry name" value="YpeA/RimI_acetyltransf"/>
</dbReference>
<gene>
    <name evidence="5" type="primary">rimI</name>
    <name evidence="8" type="ORF">HNQ59_003067</name>
</gene>
<comment type="similarity">
    <text evidence="1 5 6">Belongs to the acetyltransferase family. RimI subfamily.</text>
</comment>
<dbReference type="NCBIfam" id="TIGR01575">
    <property type="entry name" value="rimI"/>
    <property type="match status" value="1"/>
</dbReference>
<evidence type="ECO:0000256" key="2">
    <source>
        <dbReference type="ARBA" id="ARBA00022490"/>
    </source>
</evidence>
<dbReference type="InterPro" id="IPR000182">
    <property type="entry name" value="GNAT_dom"/>
</dbReference>
<accession>A0A840MRQ1</accession>
<dbReference type="CDD" id="cd04301">
    <property type="entry name" value="NAT_SF"/>
    <property type="match status" value="1"/>
</dbReference>
<feature type="active site" description="Proton donor" evidence="5">
    <location>
        <position position="116"/>
    </location>
</feature>
<evidence type="ECO:0000313" key="8">
    <source>
        <dbReference type="EMBL" id="MBB5019759.1"/>
    </source>
</evidence>
<keyword evidence="2 5" id="KW-0963">Cytoplasm</keyword>
<evidence type="ECO:0000256" key="3">
    <source>
        <dbReference type="ARBA" id="ARBA00022679"/>
    </source>
</evidence>
<dbReference type="PANTHER" id="PTHR43420:SF51">
    <property type="entry name" value="PEPTIDYL-LYSINE N-ACETYLTRANSFERASE YIAC"/>
    <property type="match status" value="1"/>
</dbReference>
<feature type="domain" description="N-acetyltransferase" evidence="7">
    <location>
        <begin position="3"/>
        <end position="147"/>
    </location>
</feature>
<evidence type="ECO:0000313" key="9">
    <source>
        <dbReference type="Proteomes" id="UP000575898"/>
    </source>
</evidence>
<name>A0A840MRQ1_9PROT</name>
<dbReference type="InterPro" id="IPR006464">
    <property type="entry name" value="AcTrfase_RimI/Ard1"/>
</dbReference>
<dbReference type="PROSITE" id="PS51186">
    <property type="entry name" value="GNAT"/>
    <property type="match status" value="1"/>
</dbReference>
<protein>
    <recommendedName>
        <fullName evidence="5 6">[Ribosomal protein bS18]-alanine N-acetyltransferase</fullName>
        <ecNumber evidence="5 6">2.3.1.266</ecNumber>
    </recommendedName>
</protein>
<dbReference type="GO" id="GO:0008999">
    <property type="term" value="F:protein-N-terminal-alanine acetyltransferase activity"/>
    <property type="evidence" value="ECO:0007669"/>
    <property type="project" value="UniProtKB-UniRule"/>
</dbReference>
<dbReference type="GO" id="GO:0005737">
    <property type="term" value="C:cytoplasm"/>
    <property type="evidence" value="ECO:0007669"/>
    <property type="project" value="UniProtKB-SubCell"/>
</dbReference>
<dbReference type="Pfam" id="PF00583">
    <property type="entry name" value="Acetyltransf_1"/>
    <property type="match status" value="1"/>
</dbReference>
<sequence>MKLEFIRMQATDLDPILAIENEIYPYPWTHGNFLDSLKAGHHGWIARCGDTLVGYCLLQYIVDEAHLLNISIAKPYQGKGLGRALLDFAVEASRQHGSTVMLLEVRDSNIIAQTLYHAAGFNRTGERKHYYPAKQGREHAVLMELLL</sequence>
<evidence type="ECO:0000256" key="1">
    <source>
        <dbReference type="ARBA" id="ARBA00005395"/>
    </source>
</evidence>
<dbReference type="Proteomes" id="UP000575898">
    <property type="component" value="Unassembled WGS sequence"/>
</dbReference>
<evidence type="ECO:0000256" key="4">
    <source>
        <dbReference type="ARBA" id="ARBA00023315"/>
    </source>
</evidence>
<dbReference type="InterPro" id="IPR016181">
    <property type="entry name" value="Acyl_CoA_acyltransferase"/>
</dbReference>
<evidence type="ECO:0000256" key="5">
    <source>
        <dbReference type="HAMAP-Rule" id="MF_02210"/>
    </source>
</evidence>
<dbReference type="InterPro" id="IPR043690">
    <property type="entry name" value="RimI"/>
</dbReference>
<dbReference type="EMBL" id="JACHHY010000020">
    <property type="protein sequence ID" value="MBB5019759.1"/>
    <property type="molecule type" value="Genomic_DNA"/>
</dbReference>
<dbReference type="SUPFAM" id="SSF55729">
    <property type="entry name" value="Acyl-CoA N-acyltransferases (Nat)"/>
    <property type="match status" value="1"/>
</dbReference>
<comment type="catalytic activity">
    <reaction evidence="5 6">
        <text>N-terminal L-alanyl-[ribosomal protein bS18] + acetyl-CoA = N-terminal N(alpha)-acetyl-L-alanyl-[ribosomal protein bS18] + CoA + H(+)</text>
        <dbReference type="Rhea" id="RHEA:43756"/>
        <dbReference type="Rhea" id="RHEA-COMP:10676"/>
        <dbReference type="Rhea" id="RHEA-COMP:10677"/>
        <dbReference type="ChEBI" id="CHEBI:15378"/>
        <dbReference type="ChEBI" id="CHEBI:57287"/>
        <dbReference type="ChEBI" id="CHEBI:57288"/>
        <dbReference type="ChEBI" id="CHEBI:64718"/>
        <dbReference type="ChEBI" id="CHEBI:83683"/>
        <dbReference type="EC" id="2.3.1.266"/>
    </reaction>
</comment>
<dbReference type="PANTHER" id="PTHR43420">
    <property type="entry name" value="ACETYLTRANSFERASE"/>
    <property type="match status" value="1"/>
</dbReference>
<feature type="binding site" evidence="5">
    <location>
        <position position="109"/>
    </location>
    <ligand>
        <name>acetyl-CoA</name>
        <dbReference type="ChEBI" id="CHEBI:57288"/>
    </ligand>
</feature>
<dbReference type="RefSeq" id="WP_184041119.1">
    <property type="nucleotide sequence ID" value="NZ_JACHHY010000020.1"/>
</dbReference>
<keyword evidence="4 5" id="KW-0012">Acyltransferase</keyword>
<evidence type="ECO:0000259" key="7">
    <source>
        <dbReference type="PROSITE" id="PS51186"/>
    </source>
</evidence>
<comment type="caution">
    <text evidence="8">The sequence shown here is derived from an EMBL/GenBank/DDBJ whole genome shotgun (WGS) entry which is preliminary data.</text>
</comment>
<reference evidence="8 9" key="1">
    <citation type="submission" date="2020-08" db="EMBL/GenBank/DDBJ databases">
        <title>Genomic Encyclopedia of Type Strains, Phase IV (KMG-IV): sequencing the most valuable type-strain genomes for metagenomic binning, comparative biology and taxonomic classification.</title>
        <authorList>
            <person name="Goeker M."/>
        </authorList>
    </citation>
    <scope>NUCLEOTIDE SEQUENCE [LARGE SCALE GENOMIC DNA]</scope>
    <source>
        <strain evidence="8 9">DSM 27165</strain>
    </source>
</reference>
<comment type="subcellular location">
    <subcellularLocation>
        <location evidence="5 6">Cytoplasm</location>
    </subcellularLocation>
</comment>
<keyword evidence="3 5" id="KW-0808">Transferase</keyword>
<dbReference type="HAMAP" id="MF_02210">
    <property type="entry name" value="RimI"/>
    <property type="match status" value="1"/>
</dbReference>
<dbReference type="AlphaFoldDB" id="A0A840MRQ1"/>
<comment type="caution">
    <text evidence="5">Lacks conserved residue(s) required for the propagation of feature annotation.</text>
</comment>
<proteinExistence type="inferred from homology"/>
<keyword evidence="9" id="KW-1185">Reference proteome</keyword>
<dbReference type="EC" id="2.3.1.266" evidence="5 6"/>
<organism evidence="8 9">
    <name type="scientific">Chitinivorax tropicus</name>
    <dbReference type="NCBI Taxonomy" id="714531"/>
    <lineage>
        <taxon>Bacteria</taxon>
        <taxon>Pseudomonadati</taxon>
        <taxon>Pseudomonadota</taxon>
        <taxon>Betaproteobacteria</taxon>
        <taxon>Chitinivorax</taxon>
    </lineage>
</organism>
<comment type="function">
    <text evidence="5 6">Acetylates the N-terminal alanine of ribosomal protein bS18.</text>
</comment>